<sequence length="1327" mass="146279">MMVDPSTEDDGILREWAPLSNLLGQIPPKAQRGLFTGDLNLTCIAALPDFLAIGTNHGLVYWYDRRTNELQRLRCENTICAITCIAVVSTVDYMIAAGTSIGVVSVFLVPKVSPSDIPDIFKTNTKKQIERYTVGDLHSTPISAVEWSPNGMKLFSGDQSGIVVLTEIDYYMHLSKSIEILNEKYEVVQLSYNSSNQLLLVSTLYRTIMCHKSASDNSWKVSQVGNKERKVLGKMGATFLNNPKNPRSPVVFCSRPGLRLWTANKDGTVEKTLIFKESVHGQYPLIQLLNPTKSRGRHSRGELQFGPLLNFKDNLLVTYTSDAFLILDSSTISVNAALFDVQKISALCVSKSEIFVLEGERHLIRIGFSPEDTSIKSSSDESSSVRSGAFASQLFELTTKIKDASITSVIPKKLSPLFSPTKSSGSSDGEQISECFEAQELPPVLSLNSLNEGAAEGLPELLVSSPSHFTPSEKEVYTRAQKSDIAPQSSTLLHSELLDQIAHEQFEDIVYQPKRKTKKNKGKRITAATGTESGSDSTSVVSTTSENDDIWASERLDAGSEWSSINTSRRSSVDTQLKPENLGNLGQHNEEDIKESLAAKERLLAKKYNLEEALGIKSNEDEATNNKCTPTQSCVNEESSNNLACAFKDCEQEIHSIEESIESTSQTLAVSEGTEASDKECLDDEEMTSFSSVISYGAPSDCSQLPSQHSSLALELSDVKEEKSSSAVYKEAMEASGWLQFNTPKPVIWVAVCNYYLVAIDSHDVVHYCSLGGLGLKWQRADCKANQLVMSPNSNCLWRLENNLAYALKNPATSGPHGEEWQLAETNVRSLAVADNVVWLVTQGGEVFYQKGLNKDVPQTESIKIEKPCEWPAVKIASFSQIVWLLSSTGEVYMRLGVSSAKPEGLDWKRVNIPVPGSVVDIALGSQRTGWIVDNSDTIMFSVDHMEHDPHWWQVLISDYIFQQTSPLQRLRSKISLKNLRPALPGLQSPLSCVACGQDSVWIFQNNSNTLHVNKSKITGHSWSRIKLKGSPEGIRWQSVTSEGVFETEGQVWLLSANGDLFCSQPYNSKNLKQISLPSSDGAVCLAASSHALWLLTSSGAIYIRQGLSETCLEGKDWTQLSLAQIEDVQLSHVSCGLDVVWACDTVGNMHMTVSSPHAMATATFSPVWIRVPDNKEQKKLYFIKVFVGPQTYMVWALDNQGRIYVREAIFPDFPLGADWVAVTGITAVDLSVSATAVWALSVKGDVYRRQGITQNNYIGDYWRKIPGSVEALTASMCDRLWGIDKNGTLLRHTQLVVSLHPGHVTPAAPQPYQLPSTGAEEDWEVL</sequence>
<dbReference type="InterPro" id="IPR006624">
    <property type="entry name" value="Beta-propeller_rpt_TECPR"/>
</dbReference>
<dbReference type="GO" id="GO:0005737">
    <property type="term" value="C:cytoplasm"/>
    <property type="evidence" value="ECO:0007669"/>
    <property type="project" value="GOC"/>
</dbReference>
<dbReference type="InterPro" id="IPR015943">
    <property type="entry name" value="WD40/YVTN_repeat-like_dom_sf"/>
</dbReference>
<dbReference type="SUPFAM" id="SSF50978">
    <property type="entry name" value="WD40 repeat-like"/>
    <property type="match status" value="1"/>
</dbReference>
<feature type="region of interest" description="Disordered" evidence="1">
    <location>
        <begin position="513"/>
        <end position="546"/>
    </location>
</feature>
<dbReference type="PANTHER" id="PTHR23287">
    <property type="entry name" value="RUBY-EYE2-LIKE PROTEIN"/>
    <property type="match status" value="1"/>
</dbReference>
<feature type="compositionally biased region" description="Low complexity" evidence="1">
    <location>
        <begin position="526"/>
        <end position="545"/>
    </location>
</feature>
<dbReference type="Gene3D" id="2.130.10.10">
    <property type="entry name" value="YVTN repeat-like/Quinoprotein amine dehydrogenase"/>
    <property type="match status" value="1"/>
</dbReference>
<dbReference type="PANTHER" id="PTHR23287:SF16">
    <property type="entry name" value="TECTONIN BETA-PROPELLER REPEAT-CONTAINING PROTEIN 2"/>
    <property type="match status" value="1"/>
</dbReference>
<feature type="region of interest" description="Disordered" evidence="1">
    <location>
        <begin position="567"/>
        <end position="586"/>
    </location>
</feature>
<dbReference type="OrthoDB" id="9930272at2759"/>
<gene>
    <name evidence="3" type="primary">LOC117639752</name>
</gene>
<protein>
    <submittedName>
        <fullName evidence="3">Tectonin beta-propeller repeat-containing protein 2</fullName>
    </submittedName>
</protein>
<dbReference type="InterPro" id="IPR036322">
    <property type="entry name" value="WD40_repeat_dom_sf"/>
</dbReference>
<accession>A0A6P8XWT7</accession>
<reference evidence="3" key="1">
    <citation type="submission" date="2025-08" db="UniProtKB">
        <authorList>
            <consortium name="RefSeq"/>
        </authorList>
    </citation>
    <scope>IDENTIFICATION</scope>
    <source>
        <tissue evidence="3">Total insect</tissue>
    </source>
</reference>
<dbReference type="SUPFAM" id="SSF50985">
    <property type="entry name" value="RCC1/BLIP-II"/>
    <property type="match status" value="2"/>
</dbReference>
<feature type="compositionally biased region" description="Basic residues" evidence="1">
    <location>
        <begin position="513"/>
        <end position="524"/>
    </location>
</feature>
<evidence type="ECO:0000313" key="2">
    <source>
        <dbReference type="Proteomes" id="UP000515158"/>
    </source>
</evidence>
<dbReference type="GO" id="GO:0032527">
    <property type="term" value="P:protein exit from endoplasmic reticulum"/>
    <property type="evidence" value="ECO:0007669"/>
    <property type="project" value="TreeGrafter"/>
</dbReference>
<dbReference type="Pfam" id="PF19193">
    <property type="entry name" value="Tectonin"/>
    <property type="match status" value="2"/>
</dbReference>
<keyword evidence="2" id="KW-1185">Reference proteome</keyword>
<dbReference type="Proteomes" id="UP000515158">
    <property type="component" value="Unplaced"/>
</dbReference>
<proteinExistence type="predicted"/>
<dbReference type="SMART" id="SM00706">
    <property type="entry name" value="TECPR"/>
    <property type="match status" value="10"/>
</dbReference>
<evidence type="ECO:0000313" key="3">
    <source>
        <dbReference type="RefSeq" id="XP_034231518.1"/>
    </source>
</evidence>
<organism evidence="3">
    <name type="scientific">Thrips palmi</name>
    <name type="common">Melon thrips</name>
    <dbReference type="NCBI Taxonomy" id="161013"/>
    <lineage>
        <taxon>Eukaryota</taxon>
        <taxon>Metazoa</taxon>
        <taxon>Ecdysozoa</taxon>
        <taxon>Arthropoda</taxon>
        <taxon>Hexapoda</taxon>
        <taxon>Insecta</taxon>
        <taxon>Pterygota</taxon>
        <taxon>Neoptera</taxon>
        <taxon>Paraneoptera</taxon>
        <taxon>Thysanoptera</taxon>
        <taxon>Terebrantia</taxon>
        <taxon>Thripoidea</taxon>
        <taxon>Thripidae</taxon>
        <taxon>Thrips</taxon>
    </lineage>
</organism>
<name>A0A6P8XWT7_THRPL</name>
<dbReference type="KEGG" id="tpal:117639752"/>
<dbReference type="InParanoid" id="A0A6P8XWT7"/>
<dbReference type="Pfam" id="PF06462">
    <property type="entry name" value="Hyd_WA"/>
    <property type="match status" value="1"/>
</dbReference>
<evidence type="ECO:0000256" key="1">
    <source>
        <dbReference type="SAM" id="MobiDB-lite"/>
    </source>
</evidence>
<dbReference type="GeneID" id="117639752"/>
<dbReference type="InterPro" id="IPR009091">
    <property type="entry name" value="RCC1/BLIP-II"/>
</dbReference>
<dbReference type="RefSeq" id="XP_034231518.1">
    <property type="nucleotide sequence ID" value="XM_034375627.1"/>
</dbReference>